<dbReference type="HOGENOM" id="CLU_065178_1_1_9"/>
<dbReference type="PATRIC" id="fig|1053236.3.peg.4151"/>
<sequence>MSTIMTVNTAQEIENAEIDMLSSRLEALQEISGNPMQVQMKKFESATAFSSKIIAGPAFNTVKGITFTNTDEIDEIIAYYQSLQIPCRFEITPAQGTTELFQYLSQKGFYQSSLYRFI</sequence>
<evidence type="ECO:0000313" key="2">
    <source>
        <dbReference type="Proteomes" id="UP000014020"/>
    </source>
</evidence>
<organism evidence="1 2">
    <name type="scientific">Bacillus cereus (strain VD146)</name>
    <dbReference type="NCBI Taxonomy" id="1053236"/>
    <lineage>
        <taxon>Bacteria</taxon>
        <taxon>Bacillati</taxon>
        <taxon>Bacillota</taxon>
        <taxon>Bacilli</taxon>
        <taxon>Bacillales</taxon>
        <taxon>Bacillaceae</taxon>
        <taxon>Bacillus</taxon>
        <taxon>Bacillus cereus group</taxon>
    </lineage>
</organism>
<comment type="caution">
    <text evidence="1">The sequence shown here is derived from an EMBL/GenBank/DDBJ whole genome shotgun (WGS) entry which is preliminary data.</text>
</comment>
<reference evidence="2" key="1">
    <citation type="submission" date="2012-12" db="EMBL/GenBank/DDBJ databases">
        <title>The genome sequence of Bacillus cereus VD146.</title>
        <authorList>
            <consortium name="The Broad Institute Genome Sequencing Platform"/>
            <consortium name="The Broad Institute Genome Sequencing Center for Infectious Disease"/>
            <person name="Feldgarden M."/>
            <person name="Van der Auwera G.A."/>
            <person name="Mahillon J."/>
            <person name="Duprez V."/>
            <person name="Timmery S."/>
            <person name="Mattelet C."/>
            <person name="Dierick K."/>
            <person name="Sun M."/>
            <person name="Yu Z."/>
            <person name="Zhu L."/>
            <person name="Hu X."/>
            <person name="Shank E.B."/>
            <person name="Swiecicka I."/>
            <person name="Hansen B.M."/>
            <person name="Andrup L."/>
            <person name="Walker B."/>
            <person name="Young S.K."/>
            <person name="Zeng Q."/>
            <person name="Gargeya S."/>
            <person name="Fitzgerald M."/>
            <person name="Haas B."/>
            <person name="Abouelleil A."/>
            <person name="Alvarado L."/>
            <person name="Arachchi H.M."/>
            <person name="Berlin A.M."/>
            <person name="Chapman S.B."/>
            <person name="Dewar J."/>
            <person name="Goldberg J."/>
            <person name="Griggs A."/>
            <person name="Gujja S."/>
            <person name="Hansen M."/>
            <person name="Howarth C."/>
            <person name="Imamovic A."/>
            <person name="Larimer J."/>
            <person name="McCowan C."/>
            <person name="Murphy C."/>
            <person name="Neiman D."/>
            <person name="Pearson M."/>
            <person name="Priest M."/>
            <person name="Roberts A."/>
            <person name="Saif S."/>
            <person name="Shea T."/>
            <person name="Sisk P."/>
            <person name="Sykes S."/>
            <person name="Wortman J."/>
            <person name="Nusbaum C."/>
            <person name="Birren B."/>
        </authorList>
    </citation>
    <scope>NUCLEOTIDE SEQUENCE [LARGE SCALE GENOMIC DNA]</scope>
    <source>
        <strain evidence="2">VD146</strain>
    </source>
</reference>
<dbReference type="Proteomes" id="UP000014020">
    <property type="component" value="Unassembled WGS sequence"/>
</dbReference>
<dbReference type="AlphaFoldDB" id="R8MUK9"/>
<protein>
    <submittedName>
        <fullName evidence="1">Uncharacterized protein</fullName>
    </submittedName>
</protein>
<name>R8MUK9_BACCX</name>
<dbReference type="EMBL" id="AHFE01000049">
    <property type="protein sequence ID" value="EOP37787.1"/>
    <property type="molecule type" value="Genomic_DNA"/>
</dbReference>
<proteinExistence type="predicted"/>
<evidence type="ECO:0000313" key="1">
    <source>
        <dbReference type="EMBL" id="EOP37787.1"/>
    </source>
</evidence>
<accession>R8MUK9</accession>
<gene>
    <name evidence="1" type="ORF">IK1_02709</name>
</gene>